<reference evidence="2 3" key="1">
    <citation type="submission" date="2021-11" db="EMBL/GenBank/DDBJ databases">
        <authorList>
            <person name="Islam A."/>
            <person name="Islam S."/>
            <person name="Flora M.S."/>
            <person name="Rahman M."/>
            <person name="Ziaur R.M."/>
            <person name="Epstein J.H."/>
            <person name="Hassan M."/>
            <person name="Klassen M."/>
            <person name="Woodard K."/>
            <person name="Webb A."/>
            <person name="Webby R.J."/>
            <person name="El Zowalaty M.E."/>
        </authorList>
    </citation>
    <scope>NUCLEOTIDE SEQUENCE [LARGE SCALE GENOMIC DNA]</scope>
    <source>
        <strain evidence="2">Pbs1</strain>
    </source>
</reference>
<dbReference type="EMBL" id="CAKLCB010000016">
    <property type="protein sequence ID" value="CAH0513616.1"/>
    <property type="molecule type" value="Genomic_DNA"/>
</dbReference>
<sequence length="223" mass="23680">MGVPNTECPTLELSAKFETETYTTLSVVDNCVVAPDTPTTAPLSGKSKGTAHTSPVKTAQSLHKSKPSTTAPNTLEKTPFVTETLPTIQPTKQPSGLNPLKIDPVIFSPPLMIETESSTDTMVPYNTSKTKTQSATDGDSTEIKHSKDASNTPCDKQSSKVASTSSDIKALLYPSGTDAAALETAGSETAAHDTNAFDNNAPEIERLKTVDAWYIHLKAVKEV</sequence>
<accession>A0ABN8CN05</accession>
<feature type="compositionally biased region" description="Polar residues" evidence="1">
    <location>
        <begin position="118"/>
        <end position="138"/>
    </location>
</feature>
<feature type="region of interest" description="Disordered" evidence="1">
    <location>
        <begin position="118"/>
        <end position="161"/>
    </location>
</feature>
<evidence type="ECO:0000313" key="3">
    <source>
        <dbReference type="Proteomes" id="UP001158986"/>
    </source>
</evidence>
<gene>
    <name evidence="2" type="ORF">PBS001_LOCUS423</name>
</gene>
<evidence type="ECO:0000256" key="1">
    <source>
        <dbReference type="SAM" id="MobiDB-lite"/>
    </source>
</evidence>
<comment type="caution">
    <text evidence="2">The sequence shown here is derived from an EMBL/GenBank/DDBJ whole genome shotgun (WGS) entry which is preliminary data.</text>
</comment>
<evidence type="ECO:0000313" key="2">
    <source>
        <dbReference type="EMBL" id="CAH0513616.1"/>
    </source>
</evidence>
<proteinExistence type="predicted"/>
<dbReference type="Proteomes" id="UP001158986">
    <property type="component" value="Unassembled WGS sequence"/>
</dbReference>
<keyword evidence="3" id="KW-1185">Reference proteome</keyword>
<organism evidence="2 3">
    <name type="scientific">Peronospora belbahrii</name>
    <dbReference type="NCBI Taxonomy" id="622444"/>
    <lineage>
        <taxon>Eukaryota</taxon>
        <taxon>Sar</taxon>
        <taxon>Stramenopiles</taxon>
        <taxon>Oomycota</taxon>
        <taxon>Peronosporomycetes</taxon>
        <taxon>Peronosporales</taxon>
        <taxon>Peronosporaceae</taxon>
        <taxon>Peronospora</taxon>
    </lineage>
</organism>
<protein>
    <submittedName>
        <fullName evidence="2">Uncharacterized protein</fullName>
    </submittedName>
</protein>
<feature type="compositionally biased region" description="Polar residues" evidence="1">
    <location>
        <begin position="149"/>
        <end position="161"/>
    </location>
</feature>
<feature type="compositionally biased region" description="Polar residues" evidence="1">
    <location>
        <begin position="50"/>
        <end position="76"/>
    </location>
</feature>
<feature type="region of interest" description="Disordered" evidence="1">
    <location>
        <begin position="39"/>
        <end position="79"/>
    </location>
</feature>
<name>A0ABN8CN05_9STRA</name>